<sequence>MFLNLISRLCCGVPSENVVAGPALEVRGGGKQNRASNDNDQGLQSAGYPCLSTPEDVAVHKLVTTSQTAWTTEAERILQQELSSFIGQNATASSSAFHDDLPKTNLTPTVSTMESRGQAPSPMTEVLADKDPNLRTKEPARPQYPAVPSSNKPHSPFTVTSVPATPLDGPQLQGGSLFTQAPPAGLTNLLCGAASGMDLRTRHVASIASTEMQLTTSLSEPLIHSISPGNGNQEQLNCSSSIGTAVTATSGGSSAAAALQQHPVWTGTATGLATSAYTASSATAISVAAVPVAERRGCQISVERFGNRENRSRRGSGTVERSGGSRLGRPELAVLGAVASAATATATATAAATAAATASATSRAAAGADVRGPEPPAGGAEGAAAASKAGVSNVVMSGDAGAIVNLDTGGGTTKGSQTSVGTVGGSGGGGVRGGSALGLLGDVTRRLLHRVHDVSIGVSHAAAAVASRADGAYGGVAAAPDASASGQGGGGGGSESASAAEVREDGAAAPVQWTTAALAATPPNPLPQVPPLPCSAHGQEHEGQQLQQEKGQERSAANSQWIRPRTEYGQTEAAATVTAAAVPAVLAAASPPAATALHMPYVAGRGSLRGGSDSGSAVLQRGQDGFRVVQLSGAYPPYAGTGPWTSRLTKYADRDVSQVALMQMLHFGCTSGRVPLQHLATLNLAALSREIRALHWVGQGGGGAVFQGVWQGAPVAVKFMLATRPEHVDATALEAIVSLAVGHPNVVTTYSFDVTRVSEASLLPDAAAAVRYSRLSQQPATLGEDSSATALFDALMETDTISEPPGLAGCGGAHRHRQHGTPGCSGSGSSGSRPTSVHRTESLSVRLRRAQAAAAVAGNTPDGGAEGTPIVTATAADGSSDGSLGSNHDAGRAGAAGGDWRSDAARAPSIRPSQRQHAAPPPLETLGIESAFSSEEGFGDPDLTDNSPSWTVRHVLAYLKARPGMYMTHIIMEYCDRGSLLSAIKSGIFRMDGLPDSDVVAASSGAAAASGAGGAAATSTAAAAVGLPALPRFTRRVVLRALLRTARDIAKGMCHLHANGIIHGDLKPGNVLLRGCRSDRRGFVAVVSDFGLSKITRGEKPLELNHWSTVTVMAPEVIMGRWLKASDVFSFGILLWQLVTGEMMPYGNATVHQVLMGVAHGALKPEWPASAHPPLVRLGRACLATSPEKRPSFGAIVKILIKMEQHVRNAHRPTRDLDSSTEGGSQHSRSSRGSENAGKFLNRLRSSAM</sequence>
<feature type="compositionally biased region" description="Polar residues" evidence="1">
    <location>
        <begin position="148"/>
        <end position="157"/>
    </location>
</feature>
<dbReference type="InterPro" id="IPR051681">
    <property type="entry name" value="Ser/Thr_Kinases-Pseudokinases"/>
</dbReference>
<keyword evidence="4" id="KW-1185">Reference proteome</keyword>
<feature type="region of interest" description="Disordered" evidence="1">
    <location>
        <begin position="520"/>
        <end position="560"/>
    </location>
</feature>
<evidence type="ECO:0000313" key="3">
    <source>
        <dbReference type="EMBL" id="GLI71407.1"/>
    </source>
</evidence>
<dbReference type="InterPro" id="IPR008271">
    <property type="entry name" value="Ser/Thr_kinase_AS"/>
</dbReference>
<reference evidence="3 4" key="1">
    <citation type="journal article" date="2023" name="IScience">
        <title>Expanded male sex-determining region conserved during the evolution of homothallism in the green alga Volvox.</title>
        <authorList>
            <person name="Yamamoto K."/>
            <person name="Matsuzaki R."/>
            <person name="Mahakham W."/>
            <person name="Heman W."/>
            <person name="Sekimoto H."/>
            <person name="Kawachi M."/>
            <person name="Minakuchi Y."/>
            <person name="Toyoda A."/>
            <person name="Nozaki H."/>
        </authorList>
    </citation>
    <scope>NUCLEOTIDE SEQUENCE [LARGE SCALE GENOMIC DNA]</scope>
    <source>
        <strain evidence="3 4">NIES-4468</strain>
    </source>
</reference>
<feature type="region of interest" description="Disordered" evidence="1">
    <location>
        <begin position="1210"/>
        <end position="1249"/>
    </location>
</feature>
<evidence type="ECO:0000313" key="4">
    <source>
        <dbReference type="Proteomes" id="UP001165090"/>
    </source>
</evidence>
<feature type="domain" description="Protein kinase" evidence="2">
    <location>
        <begin position="873"/>
        <end position="1207"/>
    </location>
</feature>
<comment type="caution">
    <text evidence="3">The sequence shown here is derived from an EMBL/GenBank/DDBJ whole genome shotgun (WGS) entry which is preliminary data.</text>
</comment>
<dbReference type="InterPro" id="IPR011009">
    <property type="entry name" value="Kinase-like_dom_sf"/>
</dbReference>
<dbReference type="EMBL" id="BSDZ01000112">
    <property type="protein sequence ID" value="GLI71407.1"/>
    <property type="molecule type" value="Genomic_DNA"/>
</dbReference>
<feature type="compositionally biased region" description="Low complexity" evidence="1">
    <location>
        <begin position="1223"/>
        <end position="1234"/>
    </location>
</feature>
<dbReference type="PANTHER" id="PTHR44329:SF214">
    <property type="entry name" value="PROTEIN KINASE DOMAIN-CONTAINING PROTEIN"/>
    <property type="match status" value="1"/>
</dbReference>
<feature type="region of interest" description="Disordered" evidence="1">
    <location>
        <begin position="135"/>
        <end position="157"/>
    </location>
</feature>
<feature type="compositionally biased region" description="Low complexity" evidence="1">
    <location>
        <begin position="842"/>
        <end position="857"/>
    </location>
</feature>
<name>A0ABQ5SPV6_9CHLO</name>
<organism evidence="3 4">
    <name type="scientific">Volvox africanus</name>
    <dbReference type="NCBI Taxonomy" id="51714"/>
    <lineage>
        <taxon>Eukaryota</taxon>
        <taxon>Viridiplantae</taxon>
        <taxon>Chlorophyta</taxon>
        <taxon>core chlorophytes</taxon>
        <taxon>Chlorophyceae</taxon>
        <taxon>CS clade</taxon>
        <taxon>Chlamydomonadales</taxon>
        <taxon>Volvocaceae</taxon>
        <taxon>Volvox</taxon>
    </lineage>
</organism>
<feature type="region of interest" description="Disordered" evidence="1">
    <location>
        <begin position="481"/>
        <end position="508"/>
    </location>
</feature>
<dbReference type="InterPro" id="IPR000719">
    <property type="entry name" value="Prot_kinase_dom"/>
</dbReference>
<protein>
    <recommendedName>
        <fullName evidence="2">Protein kinase domain-containing protein</fullName>
    </recommendedName>
</protein>
<evidence type="ECO:0000259" key="2">
    <source>
        <dbReference type="PROSITE" id="PS50011"/>
    </source>
</evidence>
<dbReference type="PANTHER" id="PTHR44329">
    <property type="entry name" value="SERINE/THREONINE-PROTEIN KINASE TNNI3K-RELATED"/>
    <property type="match status" value="1"/>
</dbReference>
<proteinExistence type="predicted"/>
<dbReference type="Gene3D" id="3.30.200.20">
    <property type="entry name" value="Phosphorylase Kinase, domain 1"/>
    <property type="match status" value="1"/>
</dbReference>
<dbReference type="Proteomes" id="UP001165090">
    <property type="component" value="Unassembled WGS sequence"/>
</dbReference>
<feature type="compositionally biased region" description="Low complexity" evidence="1">
    <location>
        <begin position="872"/>
        <end position="883"/>
    </location>
</feature>
<feature type="region of interest" description="Disordered" evidence="1">
    <location>
        <begin position="803"/>
        <end position="922"/>
    </location>
</feature>
<evidence type="ECO:0000256" key="1">
    <source>
        <dbReference type="SAM" id="MobiDB-lite"/>
    </source>
</evidence>
<dbReference type="InterPro" id="IPR001245">
    <property type="entry name" value="Ser-Thr/Tyr_kinase_cat_dom"/>
</dbReference>
<dbReference type="PROSITE" id="PS50011">
    <property type="entry name" value="PROTEIN_KINASE_DOM"/>
    <property type="match status" value="1"/>
</dbReference>
<dbReference type="Gene3D" id="1.10.510.10">
    <property type="entry name" value="Transferase(Phosphotransferase) domain 1"/>
    <property type="match status" value="1"/>
</dbReference>
<accession>A0ABQ5SPV6</accession>
<dbReference type="Pfam" id="PF07714">
    <property type="entry name" value="PK_Tyr_Ser-Thr"/>
    <property type="match status" value="1"/>
</dbReference>
<gene>
    <name evidence="3" type="ORF">VaNZ11_016534</name>
</gene>
<dbReference type="SUPFAM" id="SSF56112">
    <property type="entry name" value="Protein kinase-like (PK-like)"/>
    <property type="match status" value="1"/>
</dbReference>
<dbReference type="SMART" id="SM00220">
    <property type="entry name" value="S_TKc"/>
    <property type="match status" value="1"/>
</dbReference>
<dbReference type="PROSITE" id="PS00108">
    <property type="entry name" value="PROTEIN_KINASE_ST"/>
    <property type="match status" value="1"/>
</dbReference>
<feature type="compositionally biased region" description="Pro residues" evidence="1">
    <location>
        <begin position="522"/>
        <end position="533"/>
    </location>
</feature>